<dbReference type="EMBL" id="BBXM02000003">
    <property type="protein sequence ID" value="GIC88881.1"/>
    <property type="molecule type" value="Genomic_DNA"/>
</dbReference>
<organism evidence="2 3">
    <name type="scientific">Aspergillus udagawae</name>
    <dbReference type="NCBI Taxonomy" id="91492"/>
    <lineage>
        <taxon>Eukaryota</taxon>
        <taxon>Fungi</taxon>
        <taxon>Dikarya</taxon>
        <taxon>Ascomycota</taxon>
        <taxon>Pezizomycotina</taxon>
        <taxon>Eurotiomycetes</taxon>
        <taxon>Eurotiomycetidae</taxon>
        <taxon>Eurotiales</taxon>
        <taxon>Aspergillaceae</taxon>
        <taxon>Aspergillus</taxon>
        <taxon>Aspergillus subgen. Fumigati</taxon>
    </lineage>
</organism>
<accession>A0A8E0QTR7</accession>
<dbReference type="AlphaFoldDB" id="A0A8E0QTR7"/>
<feature type="domain" description="Leucine-rich repeat" evidence="1">
    <location>
        <begin position="200"/>
        <end position="389"/>
    </location>
</feature>
<evidence type="ECO:0000313" key="3">
    <source>
        <dbReference type="Proteomes" id="UP000036893"/>
    </source>
</evidence>
<reference evidence="2" key="1">
    <citation type="journal article" date="2015" name="Genome Announc.">
        <title>Draft Genome Sequence of the Pathogenic Filamentous Fungus Aspergillus udagawae Strain IFM 46973T.</title>
        <authorList>
            <person name="Kusuya Y."/>
            <person name="Takahashi-Nakaguchi A."/>
            <person name="Takahashi H."/>
            <person name="Yaguchi T."/>
        </authorList>
    </citation>
    <scope>NUCLEOTIDE SEQUENCE</scope>
    <source>
        <strain evidence="2">IFM 46973</strain>
    </source>
</reference>
<protein>
    <recommendedName>
        <fullName evidence="1">Leucine-rich repeat domain-containing protein</fullName>
    </recommendedName>
</protein>
<comment type="caution">
    <text evidence="2">The sequence shown here is derived from an EMBL/GenBank/DDBJ whole genome shotgun (WGS) entry which is preliminary data.</text>
</comment>
<gene>
    <name evidence="2" type="ORF">Aud_005283</name>
</gene>
<dbReference type="Proteomes" id="UP000036893">
    <property type="component" value="Unassembled WGS sequence"/>
</dbReference>
<name>A0A8E0QTR7_9EURO</name>
<reference evidence="2" key="2">
    <citation type="submission" date="2021-01" db="EMBL/GenBank/DDBJ databases">
        <title>Pan-genome distribution and transcriptional activeness of fungal secondary metabolism genes in Aspergillus section Fumigati.</title>
        <authorList>
            <person name="Takahashi H."/>
            <person name="Umemura M."/>
            <person name="Ninomiya A."/>
            <person name="Kusuya Y."/>
            <person name="Urayama S."/>
            <person name="Shimizu M."/>
            <person name="Watanabe A."/>
            <person name="Kamei K."/>
            <person name="Yaguchi T."/>
            <person name="Hagiwara D."/>
        </authorList>
    </citation>
    <scope>NUCLEOTIDE SEQUENCE</scope>
    <source>
        <strain evidence="2">IFM 46973</strain>
    </source>
</reference>
<evidence type="ECO:0000313" key="2">
    <source>
        <dbReference type="EMBL" id="GIC88881.1"/>
    </source>
</evidence>
<sequence>MPLQLEALPTEVILSITTHITSHKDHFHFARCCHRLFDIVYPCAFCSIELAEYCTSDLSWLIHFLLHRQKARLSVESLMLGRPVCCSKKHVRSKDLPTLDDKIVAEVNGLVNSYTGWSTWQKELWNKDNCDAWLALLLYILPNLRSIEWVWTESRTRYAAKLVDEVILRRHQFDGSGPLGKLEKVFVKGTGRRAGMIGLKKILPFVYLPSLRVFSAQMVKDFDRILPETKNGASTVTHLELRQSTTRTGFERLIRLCTGLRSFKYYYEPGPSMLVRTATVMSHLETRKETLETLCLDSDSYSMLQGFERQHQWVGSLRDFRKLKNLQLQMVHFFQNDQLLPPRRLVDLLPSSLETFCVSGWWHENEAIVLAELMDLVHARDEFPHLSEMTIQGRFLTKELLPGEIMNYQSWPRPLPMIDGRTLEDRILEVTEPLRSSCNKIGVSFSIKDHGVETRAQGHKDPPVPDLLPLFRQGSSIWV</sequence>
<dbReference type="RefSeq" id="XP_043146147.1">
    <property type="nucleotide sequence ID" value="XM_043290212.1"/>
</dbReference>
<dbReference type="GeneID" id="66992759"/>
<dbReference type="InterPro" id="IPR056867">
    <property type="entry name" value="LRR_15"/>
</dbReference>
<evidence type="ECO:0000259" key="1">
    <source>
        <dbReference type="Pfam" id="PF24969"/>
    </source>
</evidence>
<dbReference type="Pfam" id="PF24969">
    <property type="entry name" value="LRR_15"/>
    <property type="match status" value="1"/>
</dbReference>
<proteinExistence type="predicted"/>